<dbReference type="Proteomes" id="UP001055172">
    <property type="component" value="Unassembled WGS sequence"/>
</dbReference>
<dbReference type="PANTHER" id="PTHR43712:SF17">
    <property type="entry name" value="O-METHYLTRANSFERASE"/>
    <property type="match status" value="1"/>
</dbReference>
<gene>
    <name evidence="1" type="ORF">ColLi_10844</name>
</gene>
<accession>A0AA37GVF0</accession>
<evidence type="ECO:0000313" key="2">
    <source>
        <dbReference type="Proteomes" id="UP001055172"/>
    </source>
</evidence>
<reference evidence="1 2" key="1">
    <citation type="submission" date="2021-07" db="EMBL/GenBank/DDBJ databases">
        <title>Genome data of Colletotrichum spaethianum.</title>
        <authorList>
            <person name="Utami Y.D."/>
            <person name="Hiruma K."/>
        </authorList>
    </citation>
    <scope>NUCLEOTIDE SEQUENCE [LARGE SCALE GENOMIC DNA]</scope>
    <source>
        <strain evidence="1 2">MAFF 242679</strain>
    </source>
</reference>
<comment type="caution">
    <text evidence="1">The sequence shown here is derived from an EMBL/GenBank/DDBJ whole genome shotgun (WGS) entry which is preliminary data.</text>
</comment>
<keyword evidence="2" id="KW-1185">Reference proteome</keyword>
<dbReference type="InterPro" id="IPR029063">
    <property type="entry name" value="SAM-dependent_MTases_sf"/>
</dbReference>
<organism evidence="1 2">
    <name type="scientific">Colletotrichum liriopes</name>
    <dbReference type="NCBI Taxonomy" id="708192"/>
    <lineage>
        <taxon>Eukaryota</taxon>
        <taxon>Fungi</taxon>
        <taxon>Dikarya</taxon>
        <taxon>Ascomycota</taxon>
        <taxon>Pezizomycotina</taxon>
        <taxon>Sordariomycetes</taxon>
        <taxon>Hypocreomycetidae</taxon>
        <taxon>Glomerellales</taxon>
        <taxon>Glomerellaceae</taxon>
        <taxon>Colletotrichum</taxon>
        <taxon>Colletotrichum spaethianum species complex</taxon>
    </lineage>
</organism>
<sequence length="111" mass="12869">MEQPPKGARAYYMHSTLRNWTDDVGKSILSRLTVAMKSSHTNWQATALDMMMTHFSSRERTEEQWRELLEPVGLRAIKGWPKVEGAESLIECAGRKPRVSGIWLKRLVRVW</sequence>
<dbReference type="EMBL" id="BPPX01000029">
    <property type="protein sequence ID" value="GJC88006.1"/>
    <property type="molecule type" value="Genomic_DNA"/>
</dbReference>
<dbReference type="Gene3D" id="3.40.50.150">
    <property type="entry name" value="Vaccinia Virus protein VP39"/>
    <property type="match status" value="1"/>
</dbReference>
<proteinExistence type="predicted"/>
<dbReference type="SUPFAM" id="SSF53335">
    <property type="entry name" value="S-adenosyl-L-methionine-dependent methyltransferases"/>
    <property type="match status" value="1"/>
</dbReference>
<dbReference type="AlphaFoldDB" id="A0AA37GVF0"/>
<evidence type="ECO:0000313" key="1">
    <source>
        <dbReference type="EMBL" id="GJC88006.1"/>
    </source>
</evidence>
<protein>
    <submittedName>
        <fullName evidence="1">O-methyltransferase af390-400</fullName>
    </submittedName>
</protein>
<name>A0AA37GVF0_9PEZI</name>
<dbReference type="PANTHER" id="PTHR43712">
    <property type="entry name" value="PUTATIVE (AFU_ORTHOLOGUE AFUA_4G14580)-RELATED"/>
    <property type="match status" value="1"/>
</dbReference>